<dbReference type="EMBL" id="KV407455">
    <property type="protein sequence ID" value="KZF25409.1"/>
    <property type="molecule type" value="Genomic_DNA"/>
</dbReference>
<dbReference type="PANTHER" id="PTHR22770">
    <property type="entry name" value="UBIQUITIN CONJUGATING ENZYME 7 INTERACTING PROTEIN-RELATED"/>
    <property type="match status" value="1"/>
</dbReference>
<evidence type="ECO:0000259" key="9">
    <source>
        <dbReference type="PROSITE" id="PS51873"/>
    </source>
</evidence>
<comment type="pathway">
    <text evidence="1">Protein modification; protein ubiquitination.</text>
</comment>
<dbReference type="GO" id="GO:0016740">
    <property type="term" value="F:transferase activity"/>
    <property type="evidence" value="ECO:0007669"/>
    <property type="project" value="UniProtKB-KW"/>
</dbReference>
<accession>A0A165IUI8</accession>
<dbReference type="Pfam" id="PF26200">
    <property type="entry name" value="Rcat_RNF216"/>
    <property type="match status" value="1"/>
</dbReference>
<dbReference type="CDD" id="cd16630">
    <property type="entry name" value="RING-HC_RBR_RNF216"/>
    <property type="match status" value="1"/>
</dbReference>
<dbReference type="InterPro" id="IPR047544">
    <property type="entry name" value="RING-HC_RBR_RNF216"/>
</dbReference>
<keyword evidence="4" id="KW-0677">Repeat</keyword>
<keyword evidence="8" id="KW-1133">Transmembrane helix</keyword>
<dbReference type="InParanoid" id="A0A165IUI8"/>
<dbReference type="RefSeq" id="XP_018190964.1">
    <property type="nucleotide sequence ID" value="XM_018330835.1"/>
</dbReference>
<feature type="transmembrane region" description="Helical" evidence="8">
    <location>
        <begin position="419"/>
        <end position="452"/>
    </location>
</feature>
<keyword evidence="5" id="KW-0863">Zinc-finger</keyword>
<dbReference type="GO" id="GO:0008270">
    <property type="term" value="F:zinc ion binding"/>
    <property type="evidence" value="ECO:0007669"/>
    <property type="project" value="UniProtKB-KW"/>
</dbReference>
<evidence type="ECO:0000256" key="5">
    <source>
        <dbReference type="ARBA" id="ARBA00022771"/>
    </source>
</evidence>
<dbReference type="PANTHER" id="PTHR22770:SF42">
    <property type="entry name" value="FINGER PROTEIN (ZIN), PUTATIVE (AFU_ORTHOLOGUE AFUA_4G03910)-RELATED"/>
    <property type="match status" value="1"/>
</dbReference>
<evidence type="ECO:0000256" key="2">
    <source>
        <dbReference type="ARBA" id="ARBA00022679"/>
    </source>
</evidence>
<name>A0A165IUI8_XYLHT</name>
<keyword evidence="8" id="KW-0472">Membrane</keyword>
<dbReference type="Gene3D" id="1.20.120.1750">
    <property type="match status" value="1"/>
</dbReference>
<organism evidence="10 11">
    <name type="scientific">Xylona heveae (strain CBS 132557 / TC161)</name>
    <dbReference type="NCBI Taxonomy" id="1328760"/>
    <lineage>
        <taxon>Eukaryota</taxon>
        <taxon>Fungi</taxon>
        <taxon>Dikarya</taxon>
        <taxon>Ascomycota</taxon>
        <taxon>Pezizomycotina</taxon>
        <taxon>Xylonomycetes</taxon>
        <taxon>Xylonales</taxon>
        <taxon>Xylonaceae</taxon>
        <taxon>Xylona</taxon>
    </lineage>
</organism>
<keyword evidence="6" id="KW-0833">Ubl conjugation pathway</keyword>
<dbReference type="CDD" id="cd20353">
    <property type="entry name" value="Rcat_RBR_RNF216"/>
    <property type="match status" value="1"/>
</dbReference>
<keyword evidence="2" id="KW-0808">Transferase</keyword>
<dbReference type="Pfam" id="PF26112">
    <property type="entry name" value="UBA_RNF216"/>
    <property type="match status" value="1"/>
</dbReference>
<feature type="domain" description="RING-type" evidence="9">
    <location>
        <begin position="279"/>
        <end position="584"/>
    </location>
</feature>
<dbReference type="SUPFAM" id="SSF57850">
    <property type="entry name" value="RING/U-box"/>
    <property type="match status" value="1"/>
</dbReference>
<evidence type="ECO:0000256" key="1">
    <source>
        <dbReference type="ARBA" id="ARBA00004906"/>
    </source>
</evidence>
<evidence type="ECO:0000256" key="6">
    <source>
        <dbReference type="ARBA" id="ARBA00022786"/>
    </source>
</evidence>
<dbReference type="Pfam" id="PF26191">
    <property type="entry name" value="RING-HC_RBR_RNF216"/>
    <property type="match status" value="1"/>
</dbReference>
<protein>
    <recommendedName>
        <fullName evidence="9">RING-type domain-containing protein</fullName>
    </recommendedName>
</protein>
<gene>
    <name evidence="10" type="ORF">L228DRAFT_236511</name>
</gene>
<evidence type="ECO:0000313" key="11">
    <source>
        <dbReference type="Proteomes" id="UP000076632"/>
    </source>
</evidence>
<keyword evidence="3" id="KW-0479">Metal-binding</keyword>
<dbReference type="InterPro" id="IPR058758">
    <property type="entry name" value="UBA_RNF216"/>
</dbReference>
<dbReference type="OMA" id="IQIEVFR"/>
<evidence type="ECO:0000256" key="8">
    <source>
        <dbReference type="SAM" id="Phobius"/>
    </source>
</evidence>
<proteinExistence type="predicted"/>
<sequence>MATLPSWLPLRGGGDHSRSSAKSASLASLSPQQDTQATILSSSLTLIPEDANLRILNESLLTLAAIFPDIQAEVFREMLGSFDEESRLHVVTETLLKHKDKWVRGRWRVAGNEEARSSVSTRANSPSQGTALPVEERFRSEAYRTAVKNAFYQEFKGLSHSTINAVLAEHNHSYTLTRPVLSALAAKSWRFALSRFLSRRKITVPSSVEDHPLIVMRPVDGQKGRSVPVLKSTESSELNRELFDSLIAPVLRQQREEQEDRDRTLATELNNKEAEQYDAMQDCECCFMPTAFEQLSACDSGGHFICFRCLRYTVSEALFGQGWISNVNHQSITLRCIASVSSGESTCSGSIPQPSVKRALADERNGKELWRKMEERIMNDGLTKSDLPLVRCPFCVYAEVDDIYLGPNKQAWRFKRKGLLSLATCLLFFFATGTIPFLIPLLIMAIFILPYLPPFQVRFTTALCNSLTRLRRARYGLKFTCKNPICRRSSCLTCQKEWRDIHVCYESEKQALRSTIERAMAEAVKRTCPRCNLSFVKSTGCNKLTCVCGYQMCYVCRRDVAREGYRHFCEHFRPNPGHPCVECVKCDLYRCEDEEVAVRRAGELAEKQWWEQQAAQNASAHGSPTSIRQGLQFPHSSSSAGSLSRIWAFLFNWKVPARQDIFDSIVDLFFE</sequence>
<dbReference type="OrthoDB" id="10009520at2759"/>
<evidence type="ECO:0000313" key="10">
    <source>
        <dbReference type="EMBL" id="KZF25409.1"/>
    </source>
</evidence>
<dbReference type="InterPro" id="IPR047546">
    <property type="entry name" value="Rcat_RBR_RNF216"/>
</dbReference>
<keyword evidence="8" id="KW-0812">Transmembrane</keyword>
<dbReference type="AlphaFoldDB" id="A0A165IUI8"/>
<keyword evidence="7" id="KW-0862">Zinc</keyword>
<dbReference type="PROSITE" id="PS51873">
    <property type="entry name" value="TRIAD"/>
    <property type="match status" value="1"/>
</dbReference>
<evidence type="ECO:0000256" key="4">
    <source>
        <dbReference type="ARBA" id="ARBA00022737"/>
    </source>
</evidence>
<dbReference type="InterPro" id="IPR044066">
    <property type="entry name" value="TRIAD_supradom"/>
</dbReference>
<dbReference type="Proteomes" id="UP000076632">
    <property type="component" value="Unassembled WGS sequence"/>
</dbReference>
<reference evidence="10 11" key="1">
    <citation type="journal article" date="2016" name="Fungal Biol.">
        <title>The genome of Xylona heveae provides a window into fungal endophytism.</title>
        <authorList>
            <person name="Gazis R."/>
            <person name="Kuo A."/>
            <person name="Riley R."/>
            <person name="LaButti K."/>
            <person name="Lipzen A."/>
            <person name="Lin J."/>
            <person name="Amirebrahimi M."/>
            <person name="Hesse C.N."/>
            <person name="Spatafora J.W."/>
            <person name="Henrissat B."/>
            <person name="Hainaut M."/>
            <person name="Grigoriev I.V."/>
            <person name="Hibbett D.S."/>
        </authorList>
    </citation>
    <scope>NUCLEOTIDE SEQUENCE [LARGE SCALE GENOMIC DNA]</scope>
    <source>
        <strain evidence="10 11">TC161</strain>
    </source>
</reference>
<dbReference type="InterPro" id="IPR051628">
    <property type="entry name" value="LUBAC_E3_Ligases"/>
</dbReference>
<evidence type="ECO:0000256" key="3">
    <source>
        <dbReference type="ARBA" id="ARBA00022723"/>
    </source>
</evidence>
<evidence type="ECO:0000256" key="7">
    <source>
        <dbReference type="ARBA" id="ARBA00022833"/>
    </source>
</evidence>
<dbReference type="STRING" id="1328760.A0A165IUI8"/>
<dbReference type="GeneID" id="28895972"/>
<keyword evidence="11" id="KW-1185">Reference proteome</keyword>